<evidence type="ECO:0000256" key="2">
    <source>
        <dbReference type="ARBA" id="ARBA00022475"/>
    </source>
</evidence>
<sequence length="649" mass="72096">MSINQLIFRNLKKNLKNYYLYVFALVFSAGLYFAFVTLQYTPSMADAQGGVRGTAAVRAASVLLVAIVAVFLWYANTLFIKRRSQEIGLFQLVGMTKGRIFRILSAENLIIYFGSLVIGIVVGFSISKLILLIFFKVTGLDDAVATLYFSSEALLQTLLVFGGIYLLIMVTNYLFIKRQTILALFQTTSKSEEKVKNLSIWEKVMGILGIILIGSGYYVSSILFSGNLGTMNSLFFAMIFILASVIIGTYFMYKGSVSTISNVIRKKKDGYLNINDVLSLSSIMFRMKSNAFLLTIITTVSALAIGLLSLSYIAYYSAEKQAESYSPDDFSFTNEEDAETFTQALENAGINFRTVQIPVIQVNVNMEDIMTADMEGMNFTPSDTTLSVISETAVDRVDIDEGGTMLSGYSNAIQNFITFKEEGDLIVNSGEQPVTLEYLGLHENAVVSNYFTGGGFPAAVVDDALFNTIQEEKDPALNNEISNLYTGIELDSQSQIQAANDIYLEQGSGEGESNSQYQSAMNQKQNMGTIMFIVGFLGLAFLITSGCILYFKQMDESEEEQPNYTILRKLGFTERDLLRGIQGKQMYNFGIPLLIGLAHSYFAVKSGWFLFGTEIWTPMLIVMGLYTLLYSIFCLLSVLYSKKIIKEAL</sequence>
<evidence type="ECO:0000256" key="1">
    <source>
        <dbReference type="ARBA" id="ARBA00004651"/>
    </source>
</evidence>
<protein>
    <submittedName>
        <fullName evidence="8">ABC transporter permease</fullName>
    </submittedName>
</protein>
<evidence type="ECO:0000256" key="3">
    <source>
        <dbReference type="ARBA" id="ARBA00022692"/>
    </source>
</evidence>
<feature type="transmembrane region" description="Helical" evidence="6">
    <location>
        <begin position="109"/>
        <end position="135"/>
    </location>
</feature>
<evidence type="ECO:0000256" key="5">
    <source>
        <dbReference type="ARBA" id="ARBA00023136"/>
    </source>
</evidence>
<feature type="transmembrane region" description="Helical" evidence="6">
    <location>
        <begin position="291"/>
        <end position="315"/>
    </location>
</feature>
<evidence type="ECO:0000313" key="8">
    <source>
        <dbReference type="EMBL" id="MFD2706305.1"/>
    </source>
</evidence>
<dbReference type="Pfam" id="PF02687">
    <property type="entry name" value="FtsX"/>
    <property type="match status" value="1"/>
</dbReference>
<comment type="similarity">
    <text evidence="6">Belongs to the ABC-4 integral membrane protein family.</text>
</comment>
<dbReference type="Proteomes" id="UP001597520">
    <property type="component" value="Unassembled WGS sequence"/>
</dbReference>
<keyword evidence="4 6" id="KW-1133">Transmembrane helix</keyword>
<dbReference type="InterPro" id="IPR027022">
    <property type="entry name" value="ABC_permease_BceB-typ"/>
</dbReference>
<keyword evidence="2 6" id="KW-1003">Cell membrane</keyword>
<organism evidence="8 9">
    <name type="scientific">Salibacterium lacus</name>
    <dbReference type="NCBI Taxonomy" id="1898109"/>
    <lineage>
        <taxon>Bacteria</taxon>
        <taxon>Bacillati</taxon>
        <taxon>Bacillota</taxon>
        <taxon>Bacilli</taxon>
        <taxon>Bacillales</taxon>
        <taxon>Bacillaceae</taxon>
    </lineage>
</organism>
<keyword evidence="3 6" id="KW-0812">Transmembrane</keyword>
<feature type="transmembrane region" description="Helical" evidence="6">
    <location>
        <begin position="530"/>
        <end position="551"/>
    </location>
</feature>
<keyword evidence="5 6" id="KW-0472">Membrane</keyword>
<accession>A0ABW5T3L1</accession>
<feature type="transmembrane region" description="Helical" evidence="6">
    <location>
        <begin position="18"/>
        <end position="35"/>
    </location>
</feature>
<feature type="transmembrane region" description="Helical" evidence="6">
    <location>
        <begin position="55"/>
        <end position="75"/>
    </location>
</feature>
<reference evidence="9" key="1">
    <citation type="journal article" date="2019" name="Int. J. Syst. Evol. Microbiol.">
        <title>The Global Catalogue of Microorganisms (GCM) 10K type strain sequencing project: providing services to taxonomists for standard genome sequencing and annotation.</title>
        <authorList>
            <consortium name="The Broad Institute Genomics Platform"/>
            <consortium name="The Broad Institute Genome Sequencing Center for Infectious Disease"/>
            <person name="Wu L."/>
            <person name="Ma J."/>
        </authorList>
    </citation>
    <scope>NUCLEOTIDE SEQUENCE [LARGE SCALE GENOMIC DNA]</scope>
    <source>
        <strain evidence="9">KCTC 33792</strain>
    </source>
</reference>
<dbReference type="PIRSF" id="PIRSF018968">
    <property type="entry name" value="ABC_permease_BceB"/>
    <property type="match status" value="1"/>
</dbReference>
<dbReference type="InterPro" id="IPR052536">
    <property type="entry name" value="ABC-4_Integral_Memb_Prot"/>
</dbReference>
<evidence type="ECO:0000259" key="7">
    <source>
        <dbReference type="Pfam" id="PF02687"/>
    </source>
</evidence>
<evidence type="ECO:0000256" key="6">
    <source>
        <dbReference type="PIRNR" id="PIRNR018968"/>
    </source>
</evidence>
<name>A0ABW5T3L1_9BACI</name>
<feature type="transmembrane region" description="Helical" evidence="6">
    <location>
        <begin position="616"/>
        <end position="640"/>
    </location>
</feature>
<dbReference type="PANTHER" id="PTHR46795:SF3">
    <property type="entry name" value="ABC TRANSPORTER PERMEASE"/>
    <property type="match status" value="1"/>
</dbReference>
<feature type="domain" description="ABC3 transporter permease C-terminal" evidence="7">
    <location>
        <begin position="60"/>
        <end position="179"/>
    </location>
</feature>
<feature type="transmembrane region" description="Helical" evidence="6">
    <location>
        <begin position="155"/>
        <end position="176"/>
    </location>
</feature>
<keyword evidence="9" id="KW-1185">Reference proteome</keyword>
<dbReference type="EMBL" id="JBHUML010000003">
    <property type="protein sequence ID" value="MFD2706305.1"/>
    <property type="molecule type" value="Genomic_DNA"/>
</dbReference>
<comment type="caution">
    <text evidence="8">The sequence shown here is derived from an EMBL/GenBank/DDBJ whole genome shotgun (WGS) entry which is preliminary data.</text>
</comment>
<dbReference type="PANTHER" id="PTHR46795">
    <property type="entry name" value="ABC TRANSPORTER PERMEASE-RELATED-RELATED"/>
    <property type="match status" value="1"/>
</dbReference>
<feature type="transmembrane region" description="Helical" evidence="6">
    <location>
        <begin position="234"/>
        <end position="253"/>
    </location>
</feature>
<feature type="transmembrane region" description="Helical" evidence="6">
    <location>
        <begin position="204"/>
        <end position="228"/>
    </location>
</feature>
<evidence type="ECO:0000256" key="4">
    <source>
        <dbReference type="ARBA" id="ARBA00022989"/>
    </source>
</evidence>
<keyword evidence="6" id="KW-0813">Transport</keyword>
<comment type="subcellular location">
    <subcellularLocation>
        <location evidence="1 6">Cell membrane</location>
        <topology evidence="1 6">Multi-pass membrane protein</topology>
    </subcellularLocation>
</comment>
<gene>
    <name evidence="8" type="ORF">ACFSUB_12590</name>
</gene>
<evidence type="ECO:0000313" key="9">
    <source>
        <dbReference type="Proteomes" id="UP001597520"/>
    </source>
</evidence>
<feature type="transmembrane region" description="Helical" evidence="6">
    <location>
        <begin position="586"/>
        <end position="604"/>
    </location>
</feature>
<dbReference type="InterPro" id="IPR003838">
    <property type="entry name" value="ABC3_permease_C"/>
</dbReference>
<dbReference type="RefSeq" id="WP_380713603.1">
    <property type="nucleotide sequence ID" value="NZ_JBHUML010000003.1"/>
</dbReference>
<proteinExistence type="inferred from homology"/>